<dbReference type="InterPro" id="IPR046960">
    <property type="entry name" value="PPR_At4g14850-like_plant"/>
</dbReference>
<evidence type="ECO:0000259" key="5">
    <source>
        <dbReference type="Pfam" id="PF14432"/>
    </source>
</evidence>
<dbReference type="PROSITE" id="PS51375">
    <property type="entry name" value="PPR"/>
    <property type="match status" value="1"/>
</dbReference>
<gene>
    <name evidence="6" type="ORF">EJB05_03004</name>
</gene>
<dbReference type="NCBIfam" id="TIGR00756">
    <property type="entry name" value="PPR"/>
    <property type="match status" value="1"/>
</dbReference>
<dbReference type="GO" id="GO:0009451">
    <property type="term" value="P:RNA modification"/>
    <property type="evidence" value="ECO:0007669"/>
    <property type="project" value="InterPro"/>
</dbReference>
<dbReference type="Proteomes" id="UP000324897">
    <property type="component" value="Chromosome 6"/>
</dbReference>
<keyword evidence="2" id="KW-0809">Transit peptide</keyword>
<evidence type="ECO:0000256" key="1">
    <source>
        <dbReference type="ARBA" id="ARBA00022737"/>
    </source>
</evidence>
<comment type="caution">
    <text evidence="6">The sequence shown here is derived from an EMBL/GenBank/DDBJ whole genome shotgun (WGS) entry which is preliminary data.</text>
</comment>
<dbReference type="FunFam" id="1.25.40.10:FF:000366">
    <property type="entry name" value="Pentatricopeptide (PPR) repeat-containing protein"/>
    <property type="match status" value="1"/>
</dbReference>
<evidence type="ECO:0000256" key="2">
    <source>
        <dbReference type="ARBA" id="ARBA00022946"/>
    </source>
</evidence>
<dbReference type="Pfam" id="PF01535">
    <property type="entry name" value="PPR"/>
    <property type="match status" value="1"/>
</dbReference>
<dbReference type="InterPro" id="IPR002885">
    <property type="entry name" value="PPR_rpt"/>
</dbReference>
<dbReference type="InterPro" id="IPR046849">
    <property type="entry name" value="E2_motif"/>
</dbReference>
<name>A0A5J9WTN2_9POAL</name>
<dbReference type="AlphaFoldDB" id="A0A5J9WTN2"/>
<dbReference type="PANTHER" id="PTHR47926">
    <property type="entry name" value="PENTATRICOPEPTIDE REPEAT-CONTAINING PROTEIN"/>
    <property type="match status" value="1"/>
</dbReference>
<dbReference type="Gene3D" id="1.25.40.10">
    <property type="entry name" value="Tetratricopeptide repeat domain"/>
    <property type="match status" value="1"/>
</dbReference>
<keyword evidence="1" id="KW-0677">Repeat</keyword>
<feature type="non-terminal residue" evidence="6">
    <location>
        <position position="1"/>
    </location>
</feature>
<dbReference type="GO" id="GO:0003723">
    <property type="term" value="F:RNA binding"/>
    <property type="evidence" value="ECO:0007669"/>
    <property type="project" value="InterPro"/>
</dbReference>
<protein>
    <recommendedName>
        <fullName evidence="5">DYW domain-containing protein</fullName>
    </recommendedName>
</protein>
<evidence type="ECO:0000313" key="7">
    <source>
        <dbReference type="Proteomes" id="UP000324897"/>
    </source>
</evidence>
<feature type="compositionally biased region" description="Low complexity" evidence="4">
    <location>
        <begin position="60"/>
        <end position="72"/>
    </location>
</feature>
<dbReference type="Pfam" id="PF20431">
    <property type="entry name" value="E_motif"/>
    <property type="match status" value="1"/>
</dbReference>
<feature type="domain" description="DYW" evidence="5">
    <location>
        <begin position="329"/>
        <end position="365"/>
    </location>
</feature>
<feature type="repeat" description="PPR" evidence="3">
    <location>
        <begin position="251"/>
        <end position="285"/>
    </location>
</feature>
<dbReference type="OrthoDB" id="185373at2759"/>
<evidence type="ECO:0000313" key="6">
    <source>
        <dbReference type="EMBL" id="TVU51569.1"/>
    </source>
</evidence>
<dbReference type="Pfam" id="PF20430">
    <property type="entry name" value="Eplus_motif"/>
    <property type="match status" value="1"/>
</dbReference>
<dbReference type="GO" id="GO:0008270">
    <property type="term" value="F:zinc ion binding"/>
    <property type="evidence" value="ECO:0007669"/>
    <property type="project" value="InterPro"/>
</dbReference>
<feature type="region of interest" description="Disordered" evidence="4">
    <location>
        <begin position="60"/>
        <end position="98"/>
    </location>
</feature>
<dbReference type="InterPro" id="IPR011990">
    <property type="entry name" value="TPR-like_helical_dom_sf"/>
</dbReference>
<dbReference type="Pfam" id="PF14432">
    <property type="entry name" value="DYW_deaminase"/>
    <property type="match status" value="1"/>
</dbReference>
<feature type="region of interest" description="Disordered" evidence="4">
    <location>
        <begin position="1"/>
        <end position="25"/>
    </location>
</feature>
<dbReference type="InterPro" id="IPR032867">
    <property type="entry name" value="DYW_dom"/>
</dbReference>
<reference evidence="6 7" key="1">
    <citation type="journal article" date="2019" name="Sci. Rep.">
        <title>A high-quality genome of Eragrostis curvula grass provides insights into Poaceae evolution and supports new strategies to enhance forage quality.</title>
        <authorList>
            <person name="Carballo J."/>
            <person name="Santos B.A.C.M."/>
            <person name="Zappacosta D."/>
            <person name="Garbus I."/>
            <person name="Selva J.P."/>
            <person name="Gallo C.A."/>
            <person name="Diaz A."/>
            <person name="Albertini E."/>
            <person name="Caccamo M."/>
            <person name="Echenique V."/>
        </authorList>
    </citation>
    <scope>NUCLEOTIDE SEQUENCE [LARGE SCALE GENOMIC DNA]</scope>
    <source>
        <strain evidence="7">cv. Victoria</strain>
        <tissue evidence="6">Leaf</tissue>
    </source>
</reference>
<sequence>LAREETRRRFGASRPRVAPSFPSSCGAPFLCVAPSFRAAELAEGLGLAASEFVAGAELAPAPSSRRGGSAPPARRRGARSRPAPAPSPSFAAGDELRDGGHGCVAERVVAMAARRSGWGPWRAEPEMGKGAEGGDAARRRSGDGGAAAKPRPARVTHHLGLGMAVLLEMQEIWNHVFTLFNTLFRIEHYGCMVDLLSRAGQLDEAHQLIQDMPMQANAVVWGALLGGCKIHRDAKLAEHVLKQLIWLEPRNSGNYVMLSNIYSNSGRWEDAAKLRLDMKKKGVEKVLACSWVEFKGKVHEFRVGDKSHPLSDQIYAKLDELGMEMKAMGYKPTTEVVMFDIEDEEKESTLVHHSKKIAIAFSLLTD</sequence>
<proteinExistence type="predicted"/>
<dbReference type="PANTHER" id="PTHR47926:SF446">
    <property type="entry name" value="PENTACOTRIPEPTIDE-REPEAT REGION OF PRORP DOMAIN-CONTAINING PROTEIN"/>
    <property type="match status" value="1"/>
</dbReference>
<evidence type="ECO:0000256" key="3">
    <source>
        <dbReference type="PROSITE-ProRule" id="PRU00708"/>
    </source>
</evidence>
<dbReference type="InterPro" id="IPR046848">
    <property type="entry name" value="E_motif"/>
</dbReference>
<accession>A0A5J9WTN2</accession>
<feature type="region of interest" description="Disordered" evidence="4">
    <location>
        <begin position="120"/>
        <end position="151"/>
    </location>
</feature>
<dbReference type="EMBL" id="RWGY01000002">
    <property type="protein sequence ID" value="TVU51569.1"/>
    <property type="molecule type" value="Genomic_DNA"/>
</dbReference>
<keyword evidence="7" id="KW-1185">Reference proteome</keyword>
<evidence type="ECO:0000256" key="4">
    <source>
        <dbReference type="SAM" id="MobiDB-lite"/>
    </source>
</evidence>
<organism evidence="6 7">
    <name type="scientific">Eragrostis curvula</name>
    <name type="common">weeping love grass</name>
    <dbReference type="NCBI Taxonomy" id="38414"/>
    <lineage>
        <taxon>Eukaryota</taxon>
        <taxon>Viridiplantae</taxon>
        <taxon>Streptophyta</taxon>
        <taxon>Embryophyta</taxon>
        <taxon>Tracheophyta</taxon>
        <taxon>Spermatophyta</taxon>
        <taxon>Magnoliopsida</taxon>
        <taxon>Liliopsida</taxon>
        <taxon>Poales</taxon>
        <taxon>Poaceae</taxon>
        <taxon>PACMAD clade</taxon>
        <taxon>Chloridoideae</taxon>
        <taxon>Eragrostideae</taxon>
        <taxon>Eragrostidinae</taxon>
        <taxon>Eragrostis</taxon>
    </lineage>
</organism>